<evidence type="ECO:0000313" key="3">
    <source>
        <dbReference type="Proteomes" id="UP000193498"/>
    </source>
</evidence>
<dbReference type="SUPFAM" id="SSF51182">
    <property type="entry name" value="RmlC-like cupins"/>
    <property type="match status" value="2"/>
</dbReference>
<protein>
    <recommendedName>
        <fullName evidence="1">ChrR-like cupin domain-containing protein</fullName>
    </recommendedName>
</protein>
<proteinExistence type="predicted"/>
<dbReference type="CDD" id="cd20303">
    <property type="entry name" value="cupin_ChrR_1"/>
    <property type="match status" value="1"/>
</dbReference>
<dbReference type="InterPro" id="IPR011051">
    <property type="entry name" value="RmlC_Cupin_sf"/>
</dbReference>
<dbReference type="AlphaFoldDB" id="A0A1Y1XPU5"/>
<feature type="domain" description="ChrR-like cupin" evidence="1">
    <location>
        <begin position="13"/>
        <end position="100"/>
    </location>
</feature>
<evidence type="ECO:0000259" key="1">
    <source>
        <dbReference type="Pfam" id="PF12973"/>
    </source>
</evidence>
<dbReference type="Pfam" id="PF12973">
    <property type="entry name" value="Cupin_7"/>
    <property type="match status" value="1"/>
</dbReference>
<dbReference type="InterPro" id="IPR025979">
    <property type="entry name" value="ChrR-like_cupin_dom"/>
</dbReference>
<keyword evidence="3" id="KW-1185">Reference proteome</keyword>
<evidence type="ECO:0000313" key="2">
    <source>
        <dbReference type="EMBL" id="ORX87344.1"/>
    </source>
</evidence>
<gene>
    <name evidence="2" type="ORF">K493DRAFT_319673</name>
</gene>
<organism evidence="2 3">
    <name type="scientific">Basidiobolus meristosporus CBS 931.73</name>
    <dbReference type="NCBI Taxonomy" id="1314790"/>
    <lineage>
        <taxon>Eukaryota</taxon>
        <taxon>Fungi</taxon>
        <taxon>Fungi incertae sedis</taxon>
        <taxon>Zoopagomycota</taxon>
        <taxon>Entomophthoromycotina</taxon>
        <taxon>Basidiobolomycetes</taxon>
        <taxon>Basidiobolales</taxon>
        <taxon>Basidiobolaceae</taxon>
        <taxon>Basidiobolus</taxon>
    </lineage>
</organism>
<dbReference type="STRING" id="1314790.A0A1Y1XPU5"/>
<sequence length="244" mass="27228">MELRSDLSIPQFLRFNDESWVPSPTKGVDRFMLDRKGDEVAKATTIVRFQDGLSFPEHVHGGGEEFLVLSGSFSDSLTGTAHAGTYVRHPIGSSHSPWANKDPGTGEPCHILVKLQFMTDSDETQSLVIDSQTMEATKVSTENPGIERCLLYENNGTQERVWVEWWGARSVEQASLGIGNYFQKHTSGGVEIFVLEGELRIEADVYGKWSWIRVPSAWLSQNLTTSISVTHKGCKFWVKTGHLP</sequence>
<dbReference type="InParanoid" id="A0A1Y1XPU5"/>
<comment type="caution">
    <text evidence="2">The sequence shown here is derived from an EMBL/GenBank/DDBJ whole genome shotgun (WGS) entry which is preliminary data.</text>
</comment>
<reference evidence="2 3" key="1">
    <citation type="submission" date="2016-07" db="EMBL/GenBank/DDBJ databases">
        <title>Pervasive Adenine N6-methylation of Active Genes in Fungi.</title>
        <authorList>
            <consortium name="DOE Joint Genome Institute"/>
            <person name="Mondo S.J."/>
            <person name="Dannebaum R.O."/>
            <person name="Kuo R.C."/>
            <person name="Labutti K."/>
            <person name="Haridas S."/>
            <person name="Kuo A."/>
            <person name="Salamov A."/>
            <person name="Ahrendt S.R."/>
            <person name="Lipzen A."/>
            <person name="Sullivan W."/>
            <person name="Andreopoulos W.B."/>
            <person name="Clum A."/>
            <person name="Lindquist E."/>
            <person name="Daum C."/>
            <person name="Ramamoorthy G.K."/>
            <person name="Gryganskyi A."/>
            <person name="Culley D."/>
            <person name="Magnuson J.K."/>
            <person name="James T.Y."/>
            <person name="O'Malley M.A."/>
            <person name="Stajich J.E."/>
            <person name="Spatafora J.W."/>
            <person name="Visel A."/>
            <person name="Grigoriev I.V."/>
        </authorList>
    </citation>
    <scope>NUCLEOTIDE SEQUENCE [LARGE SCALE GENOMIC DNA]</scope>
    <source>
        <strain evidence="2 3">CBS 931.73</strain>
    </source>
</reference>
<dbReference type="InterPro" id="IPR014710">
    <property type="entry name" value="RmlC-like_jellyroll"/>
</dbReference>
<dbReference type="Gene3D" id="2.60.120.10">
    <property type="entry name" value="Jelly Rolls"/>
    <property type="match status" value="1"/>
</dbReference>
<dbReference type="EMBL" id="MCFE01000555">
    <property type="protein sequence ID" value="ORX87344.1"/>
    <property type="molecule type" value="Genomic_DNA"/>
</dbReference>
<name>A0A1Y1XPU5_9FUNG</name>
<dbReference type="Proteomes" id="UP000193498">
    <property type="component" value="Unassembled WGS sequence"/>
</dbReference>
<accession>A0A1Y1XPU5</accession>
<dbReference type="OrthoDB" id="72100at2759"/>